<dbReference type="Proteomes" id="UP000255389">
    <property type="component" value="Unassembled WGS sequence"/>
</dbReference>
<protein>
    <submittedName>
        <fullName evidence="1">Uncharacterized protein</fullName>
    </submittedName>
</protein>
<organism evidence="1 2">
    <name type="scientific">Mycolicibacterium fortuitum</name>
    <name type="common">Mycobacterium fortuitum</name>
    <dbReference type="NCBI Taxonomy" id="1766"/>
    <lineage>
        <taxon>Bacteria</taxon>
        <taxon>Bacillati</taxon>
        <taxon>Actinomycetota</taxon>
        <taxon>Actinomycetes</taxon>
        <taxon>Mycobacteriales</taxon>
        <taxon>Mycobacteriaceae</taxon>
        <taxon>Mycolicibacterium</taxon>
    </lineage>
</organism>
<accession>A0A378UC29</accession>
<proteinExistence type="predicted"/>
<name>A0A378UC29_MYCFO</name>
<evidence type="ECO:0000313" key="1">
    <source>
        <dbReference type="EMBL" id="STZ74219.1"/>
    </source>
</evidence>
<dbReference type="EMBL" id="UGQY01000001">
    <property type="protein sequence ID" value="STZ74219.1"/>
    <property type="molecule type" value="Genomic_DNA"/>
</dbReference>
<dbReference type="AlphaFoldDB" id="A0A378UC29"/>
<evidence type="ECO:0000313" key="2">
    <source>
        <dbReference type="Proteomes" id="UP000255389"/>
    </source>
</evidence>
<sequence length="40" mass="4522">MHFTYGKRMGMVESCDQSDSLLTDRAGNDIHIEGGRPWLP</sequence>
<reference evidence="1 2" key="1">
    <citation type="submission" date="2018-06" db="EMBL/GenBank/DDBJ databases">
        <authorList>
            <consortium name="Pathogen Informatics"/>
            <person name="Doyle S."/>
        </authorList>
    </citation>
    <scope>NUCLEOTIDE SEQUENCE [LARGE SCALE GENOMIC DNA]</scope>
    <source>
        <strain evidence="1 2">NCTC1542</strain>
    </source>
</reference>
<gene>
    <name evidence="1" type="ORF">NCTC1542_01769</name>
</gene>